<evidence type="ECO:0000256" key="8">
    <source>
        <dbReference type="ARBA" id="ARBA00023201"/>
    </source>
</evidence>
<feature type="transmembrane region" description="Helical" evidence="11">
    <location>
        <begin position="246"/>
        <end position="269"/>
    </location>
</feature>
<gene>
    <name evidence="13" type="ORF">PXEA_LOCUS31010</name>
</gene>
<dbReference type="GO" id="GO:0015385">
    <property type="term" value="F:sodium:proton antiporter activity"/>
    <property type="evidence" value="ECO:0007669"/>
    <property type="project" value="InterPro"/>
</dbReference>
<dbReference type="OrthoDB" id="196264at2759"/>
<dbReference type="Proteomes" id="UP000784294">
    <property type="component" value="Unassembled WGS sequence"/>
</dbReference>
<dbReference type="GO" id="GO:0051453">
    <property type="term" value="P:regulation of intracellular pH"/>
    <property type="evidence" value="ECO:0007669"/>
    <property type="project" value="TreeGrafter"/>
</dbReference>
<dbReference type="GO" id="GO:0098719">
    <property type="term" value="P:sodium ion import across plasma membrane"/>
    <property type="evidence" value="ECO:0007669"/>
    <property type="project" value="TreeGrafter"/>
</dbReference>
<keyword evidence="7 11" id="KW-0472">Membrane</keyword>
<dbReference type="GO" id="GO:0015386">
    <property type="term" value="F:potassium:proton antiporter activity"/>
    <property type="evidence" value="ECO:0007669"/>
    <property type="project" value="TreeGrafter"/>
</dbReference>
<dbReference type="PANTHER" id="PTHR10110">
    <property type="entry name" value="SODIUM/HYDROGEN EXCHANGER"/>
    <property type="match status" value="1"/>
</dbReference>
<feature type="transmembrane region" description="Helical" evidence="11">
    <location>
        <begin position="176"/>
        <end position="200"/>
    </location>
</feature>
<keyword evidence="4 11" id="KW-1133">Transmembrane helix</keyword>
<proteinExistence type="inferred from homology"/>
<keyword evidence="14" id="KW-1185">Reference proteome</keyword>
<accession>A0A3S5FGE0</accession>
<evidence type="ECO:0000256" key="2">
    <source>
        <dbReference type="ARBA" id="ARBA00022448"/>
    </source>
</evidence>
<comment type="subcellular location">
    <subcellularLocation>
        <location evidence="1">Membrane</location>
        <topology evidence="1">Multi-pass membrane protein</topology>
    </subcellularLocation>
</comment>
<reference evidence="13" key="1">
    <citation type="submission" date="2018-11" db="EMBL/GenBank/DDBJ databases">
        <authorList>
            <consortium name="Pathogen Informatics"/>
        </authorList>
    </citation>
    <scope>NUCLEOTIDE SEQUENCE</scope>
</reference>
<protein>
    <recommendedName>
        <fullName evidence="9">Sodium/hydrogen exchanger</fullName>
    </recommendedName>
</protein>
<dbReference type="Gene3D" id="6.10.140.1330">
    <property type="match status" value="1"/>
</dbReference>
<dbReference type="InterPro" id="IPR004709">
    <property type="entry name" value="NaH_exchanger"/>
</dbReference>
<feature type="region of interest" description="Disordered" evidence="10">
    <location>
        <begin position="623"/>
        <end position="646"/>
    </location>
</feature>
<dbReference type="Pfam" id="PF00999">
    <property type="entry name" value="Na_H_Exchanger"/>
    <property type="match status" value="1"/>
</dbReference>
<dbReference type="InterPro" id="IPR006153">
    <property type="entry name" value="Cation/H_exchanger_TM"/>
</dbReference>
<organism evidence="13 14">
    <name type="scientific">Protopolystoma xenopodis</name>
    <dbReference type="NCBI Taxonomy" id="117903"/>
    <lineage>
        <taxon>Eukaryota</taxon>
        <taxon>Metazoa</taxon>
        <taxon>Spiralia</taxon>
        <taxon>Lophotrochozoa</taxon>
        <taxon>Platyhelminthes</taxon>
        <taxon>Monogenea</taxon>
        <taxon>Polyopisthocotylea</taxon>
        <taxon>Polystomatidea</taxon>
        <taxon>Polystomatidae</taxon>
        <taxon>Protopolystoma</taxon>
    </lineage>
</organism>
<evidence type="ECO:0000256" key="5">
    <source>
        <dbReference type="ARBA" id="ARBA00023053"/>
    </source>
</evidence>
<keyword evidence="3 9" id="KW-0812">Transmembrane</keyword>
<evidence type="ECO:0000256" key="9">
    <source>
        <dbReference type="RuleBase" id="RU003722"/>
    </source>
</evidence>
<evidence type="ECO:0000256" key="3">
    <source>
        <dbReference type="ARBA" id="ARBA00022692"/>
    </source>
</evidence>
<dbReference type="GO" id="GO:0005886">
    <property type="term" value="C:plasma membrane"/>
    <property type="evidence" value="ECO:0007669"/>
    <property type="project" value="TreeGrafter"/>
</dbReference>
<dbReference type="EMBL" id="CAAALY010255390">
    <property type="protein sequence ID" value="VEL37570.1"/>
    <property type="molecule type" value="Genomic_DNA"/>
</dbReference>
<feature type="compositionally biased region" description="Basic and acidic residues" evidence="10">
    <location>
        <begin position="627"/>
        <end position="643"/>
    </location>
</feature>
<dbReference type="AlphaFoldDB" id="A0A3S5FGE0"/>
<feature type="transmembrane region" description="Helical" evidence="11">
    <location>
        <begin position="220"/>
        <end position="239"/>
    </location>
</feature>
<feature type="transmembrane region" description="Helical" evidence="11">
    <location>
        <begin position="481"/>
        <end position="502"/>
    </location>
</feature>
<name>A0A3S5FGE0_9PLAT</name>
<feature type="transmembrane region" description="Helical" evidence="11">
    <location>
        <begin position="119"/>
        <end position="138"/>
    </location>
</feature>
<keyword evidence="5" id="KW-0915">Sodium</keyword>
<sequence>MEAPRKVSFVWPSYPSSSYISSTFIFLALTLLNGIGPSNPAVSANPFTAVPSRELVPHGAGNVSHAAPEHEAPGGVSAAAWKYHEFSVQITVMIFLIIVIFLKVSYLRLPAVAAVVPESLLLIGLGTVFGAIINFGHVTTQIETWKLTPSLFFDFLLPPIVLESAYNLYNRTFGEFLGIILIYAVVGTVIPFLIIGPVMYGLELAGAMGQPILDMDIKGYLLFSSLIVAVDPVAVLAIFQDIGVDLALYYMVFGESLLNDAVTVVLYQIMQAFAGKAVITGGEIAVGFASFFTVSLGGLIIGVIFGIATCLITRFTSSMEVIIVLMLGYFAYTMANVISWSGIISMTACGLVQASYAFHNLQPHSLVVVKNVTKVVAELSEAVIFLYIGLELFRENMFWHTGFHLWGITICIIARAISVFLLTAIINWVRVDEYRISLTEQIIMIYGGLRGAVAFSLSVLINETTLGEGQLGVRRKGTIVTATLFIILFTIVGMGMTMKPLVRFLKIRMRVSENLSLFGELTKSVLDEMLAAAEGISGEKGRNAVREFCLLIDDRYVRKVLQRDPETHDQKIVKVYEKIALKLHYATIRPSNTETALADLPDGLKTRFRGQISSYPSELSMAYMQGSERRMSEKPRYSEKEESPELTLTTDMPSAFKYRNSVILTEETFENPAHLMQVLRSAKRASLVNRGKMQEEFQCTFLDMIRSKGMALRRTSVDYRHNRSPSSDSISHGHRLTLITSGRGTLGPPILEETDGQKNLAFEPEEEVDHLEEPSPAPALPNGIVAVAGPKLGKRKVHKSHRIRHADNVKTQYVQVLQPEVEETDSIVQTATGTITPERASNNMKTIQESASKSTLFGVPSTGHELAMTSASISANQQAKLCPALPATSSQELQEVPAPSTSMPSVYQTVRASTISPRPFVFTIGPTQIEDKKLVEPTVLGLNKTTTEKVDAGESKEIPQNQTCEPIGRQMFSIEELRAILTRLEEDAQRQVPSDALWPTTTEEAVSDPMDKMVISIVRDEKNSLWRAAKRKNEEDV</sequence>
<evidence type="ECO:0000259" key="12">
    <source>
        <dbReference type="Pfam" id="PF00999"/>
    </source>
</evidence>
<feature type="transmembrane region" description="Helical" evidence="11">
    <location>
        <begin position="150"/>
        <end position="169"/>
    </location>
</feature>
<evidence type="ECO:0000256" key="4">
    <source>
        <dbReference type="ARBA" id="ARBA00022989"/>
    </source>
</evidence>
<evidence type="ECO:0000256" key="11">
    <source>
        <dbReference type="SAM" id="Phobius"/>
    </source>
</evidence>
<feature type="transmembrane region" description="Helical" evidence="11">
    <location>
        <begin position="86"/>
        <end position="107"/>
    </location>
</feature>
<comment type="similarity">
    <text evidence="9">Belongs to the monovalent cation:proton antiporter 1 (CPA1) transporter (TC 2.A.36) family.</text>
</comment>
<feature type="domain" description="Cation/H+ exchanger transmembrane" evidence="12">
    <location>
        <begin position="104"/>
        <end position="503"/>
    </location>
</feature>
<evidence type="ECO:0000313" key="14">
    <source>
        <dbReference type="Proteomes" id="UP000784294"/>
    </source>
</evidence>
<evidence type="ECO:0000256" key="1">
    <source>
        <dbReference type="ARBA" id="ARBA00004141"/>
    </source>
</evidence>
<feature type="transmembrane region" description="Helical" evidence="11">
    <location>
        <begin position="405"/>
        <end position="429"/>
    </location>
</feature>
<dbReference type="PRINTS" id="PR01084">
    <property type="entry name" value="NAHEXCHNGR"/>
</dbReference>
<dbReference type="PANTHER" id="PTHR10110:SF126">
    <property type="entry name" value="NA(+)_H(+) EXCHANGER PROTEIN 7"/>
    <property type="match status" value="1"/>
</dbReference>
<evidence type="ECO:0000256" key="10">
    <source>
        <dbReference type="SAM" id="MobiDB-lite"/>
    </source>
</evidence>
<dbReference type="InterPro" id="IPR018422">
    <property type="entry name" value="Cation/H_exchanger_CPA1"/>
</dbReference>
<evidence type="ECO:0000256" key="7">
    <source>
        <dbReference type="ARBA" id="ARBA00023136"/>
    </source>
</evidence>
<keyword evidence="9" id="KW-0050">Antiport</keyword>
<evidence type="ECO:0000256" key="6">
    <source>
        <dbReference type="ARBA" id="ARBA00023065"/>
    </source>
</evidence>
<comment type="caution">
    <text evidence="13">The sequence shown here is derived from an EMBL/GenBank/DDBJ whole genome shotgun (WGS) entry which is preliminary data.</text>
</comment>
<dbReference type="NCBIfam" id="TIGR00840">
    <property type="entry name" value="b_cpa1"/>
    <property type="match status" value="1"/>
</dbReference>
<keyword evidence="8 9" id="KW-0739">Sodium transport</keyword>
<keyword evidence="2 9" id="KW-0813">Transport</keyword>
<feature type="transmembrane region" description="Helical" evidence="11">
    <location>
        <begin position="284"/>
        <end position="308"/>
    </location>
</feature>
<keyword evidence="6 9" id="KW-0406">Ion transport</keyword>
<evidence type="ECO:0000313" key="13">
    <source>
        <dbReference type="EMBL" id="VEL37570.1"/>
    </source>
</evidence>